<reference evidence="1" key="1">
    <citation type="submission" date="2022-07" db="EMBL/GenBank/DDBJ databases">
        <title>Phylogenomic reconstructions and comparative analyses of Kickxellomycotina fungi.</title>
        <authorList>
            <person name="Reynolds N.K."/>
            <person name="Stajich J.E."/>
            <person name="Barry K."/>
            <person name="Grigoriev I.V."/>
            <person name="Crous P."/>
            <person name="Smith M.E."/>
        </authorList>
    </citation>
    <scope>NUCLEOTIDE SEQUENCE</scope>
    <source>
        <strain evidence="1">CBS 102833</strain>
    </source>
</reference>
<comment type="caution">
    <text evidence="1">The sequence shown here is derived from an EMBL/GenBank/DDBJ whole genome shotgun (WGS) entry which is preliminary data.</text>
</comment>
<keyword evidence="2" id="KW-1185">Reference proteome</keyword>
<evidence type="ECO:0000313" key="1">
    <source>
        <dbReference type="EMBL" id="KAJ2805078.1"/>
    </source>
</evidence>
<gene>
    <name evidence="1" type="ORF">H4S07_004100</name>
</gene>
<dbReference type="Proteomes" id="UP001140096">
    <property type="component" value="Unassembled WGS sequence"/>
</dbReference>
<proteinExistence type="predicted"/>
<name>A0ACC1LB40_9FUNG</name>
<organism evidence="1 2">
    <name type="scientific">Coemansia furcata</name>
    <dbReference type="NCBI Taxonomy" id="417177"/>
    <lineage>
        <taxon>Eukaryota</taxon>
        <taxon>Fungi</taxon>
        <taxon>Fungi incertae sedis</taxon>
        <taxon>Zoopagomycota</taxon>
        <taxon>Kickxellomycotina</taxon>
        <taxon>Kickxellomycetes</taxon>
        <taxon>Kickxellales</taxon>
        <taxon>Kickxellaceae</taxon>
        <taxon>Coemansia</taxon>
    </lineage>
</organism>
<sequence>MSAECPMWLYVMANLVPATQGMINFLVFTLNPAWDNIRRKRAEKKKASVHISEFSTLKGSSIGSSHLDLEVGCDLSRPATLKS</sequence>
<dbReference type="EMBL" id="JANBUP010001535">
    <property type="protein sequence ID" value="KAJ2805078.1"/>
    <property type="molecule type" value="Genomic_DNA"/>
</dbReference>
<evidence type="ECO:0000313" key="2">
    <source>
        <dbReference type="Proteomes" id="UP001140096"/>
    </source>
</evidence>
<protein>
    <submittedName>
        <fullName evidence="1">Uncharacterized protein</fullName>
    </submittedName>
</protein>
<accession>A0ACC1LB40</accession>